<evidence type="ECO:0000256" key="2">
    <source>
        <dbReference type="SAM" id="Phobius"/>
    </source>
</evidence>
<feature type="transmembrane region" description="Helical" evidence="2">
    <location>
        <begin position="143"/>
        <end position="171"/>
    </location>
</feature>
<name>A0A086LI15_TOXGO</name>
<dbReference type="AlphaFoldDB" id="A0A086LI15"/>
<dbReference type="VEuPathDB" id="ToxoDB:TGFOU_314890A"/>
<evidence type="ECO:0000256" key="1">
    <source>
        <dbReference type="SAM" id="MobiDB-lite"/>
    </source>
</evidence>
<comment type="caution">
    <text evidence="3">The sequence shown here is derived from an EMBL/GenBank/DDBJ whole genome shotgun (WGS) entry which is preliminary data.</text>
</comment>
<keyword evidence="2" id="KW-1133">Transmembrane helix</keyword>
<accession>A0A086LI15</accession>
<proteinExistence type="predicted"/>
<feature type="transmembrane region" description="Helical" evidence="2">
    <location>
        <begin position="73"/>
        <end position="98"/>
    </location>
</feature>
<dbReference type="Proteomes" id="UP000028838">
    <property type="component" value="Unassembled WGS sequence"/>
</dbReference>
<organism evidence="3 4">
    <name type="scientific">Toxoplasma gondii FOU</name>
    <dbReference type="NCBI Taxonomy" id="943167"/>
    <lineage>
        <taxon>Eukaryota</taxon>
        <taxon>Sar</taxon>
        <taxon>Alveolata</taxon>
        <taxon>Apicomplexa</taxon>
        <taxon>Conoidasida</taxon>
        <taxon>Coccidia</taxon>
        <taxon>Eucoccidiorida</taxon>
        <taxon>Eimeriorina</taxon>
        <taxon>Sarcocystidae</taxon>
        <taxon>Toxoplasma</taxon>
    </lineage>
</organism>
<feature type="transmembrane region" description="Helical" evidence="2">
    <location>
        <begin position="104"/>
        <end position="123"/>
    </location>
</feature>
<protein>
    <submittedName>
        <fullName evidence="3">ThiF family protein</fullName>
    </submittedName>
</protein>
<keyword evidence="2" id="KW-0472">Membrane</keyword>
<gene>
    <name evidence="3" type="ORF">TGFOU_314890A</name>
</gene>
<keyword evidence="2" id="KW-0812">Transmembrane</keyword>
<feature type="compositionally biased region" description="Basic and acidic residues" evidence="1">
    <location>
        <begin position="7"/>
        <end position="44"/>
    </location>
</feature>
<evidence type="ECO:0000313" key="4">
    <source>
        <dbReference type="Proteomes" id="UP000028838"/>
    </source>
</evidence>
<evidence type="ECO:0000313" key="3">
    <source>
        <dbReference type="EMBL" id="KFG56283.1"/>
    </source>
</evidence>
<dbReference type="EMBL" id="AEYH02000052">
    <property type="protein sequence ID" value="KFG56283.1"/>
    <property type="molecule type" value="Genomic_DNA"/>
</dbReference>
<feature type="non-terminal residue" evidence="3">
    <location>
        <position position="179"/>
    </location>
</feature>
<feature type="region of interest" description="Disordered" evidence="1">
    <location>
        <begin position="1"/>
        <end position="44"/>
    </location>
</feature>
<reference evidence="3 4" key="1">
    <citation type="submission" date="2014-07" db="EMBL/GenBank/DDBJ databases">
        <authorList>
            <person name="Sibley D."/>
            <person name="Venepally P."/>
            <person name="Karamycheva S."/>
            <person name="Hadjithomas M."/>
            <person name="Khan A."/>
            <person name="Brunk B."/>
            <person name="Roos D."/>
            <person name="Caler E."/>
            <person name="Lorenzi H."/>
        </authorList>
    </citation>
    <scope>NUCLEOTIDE SEQUENCE [LARGE SCALE GENOMIC DNA]</scope>
    <source>
        <strain evidence="3 4">FOU</strain>
    </source>
</reference>
<sequence length="179" mass="19523">MAGGRSRCVDRFFDPSEAERGGREDNGENSREEREERRNKETVERRARTNLHLAGVLFSLNLLKSAEARKQSLAPFTAAADVALLLSFALCGLSPFLLFFVSSALSPSLFLISLSAAFSFVCLRSQISPSLSSVTQLERRCVILSLSFLAVSFLAVSFLAVSFLAVSFLAVSVCLVSPY</sequence>